<keyword evidence="4" id="KW-0223">Dioxygenase</keyword>
<gene>
    <name evidence="12" type="ORF">Csa_7G435470</name>
</gene>
<reference evidence="12 13" key="4">
    <citation type="journal article" date="2011" name="BMC Genomics">
        <title>RNA-Seq improves annotation of protein-coding genes in the cucumber genome.</title>
        <authorList>
            <person name="Li Z."/>
            <person name="Zhang Z."/>
            <person name="Yan P."/>
            <person name="Huang S."/>
            <person name="Fei Z."/>
            <person name="Lin K."/>
        </authorList>
    </citation>
    <scope>NUCLEOTIDE SEQUENCE [LARGE SCALE GENOMIC DNA]</scope>
    <source>
        <strain evidence="13">cv. 9930</strain>
    </source>
</reference>
<evidence type="ECO:0000256" key="1">
    <source>
        <dbReference type="ARBA" id="ARBA00001961"/>
    </source>
</evidence>
<dbReference type="eggNOG" id="KOG0143">
    <property type="taxonomic scope" value="Eukaryota"/>
</dbReference>
<dbReference type="Pfam" id="PF14226">
    <property type="entry name" value="DIOX_N"/>
    <property type="match status" value="1"/>
</dbReference>
<dbReference type="EC" id="1.14.11.15" evidence="9"/>
<dbReference type="InterPro" id="IPR026992">
    <property type="entry name" value="DIOX_N"/>
</dbReference>
<dbReference type="AlphaFoldDB" id="A0A0A0KAA7"/>
<dbReference type="Proteomes" id="UP000029981">
    <property type="component" value="Chromosome 7"/>
</dbReference>
<accession>A0A0A0KAA7</accession>
<evidence type="ECO:0000313" key="12">
    <source>
        <dbReference type="EMBL" id="KGN45322.1"/>
    </source>
</evidence>
<dbReference type="OrthoDB" id="288590at2759"/>
<evidence type="ECO:0000256" key="9">
    <source>
        <dbReference type="ARBA" id="ARBA00066695"/>
    </source>
</evidence>
<evidence type="ECO:0000259" key="11">
    <source>
        <dbReference type="PROSITE" id="PS51471"/>
    </source>
</evidence>
<keyword evidence="13" id="KW-1185">Reference proteome</keyword>
<organism evidence="12 13">
    <name type="scientific">Cucumis sativus</name>
    <name type="common">Cucumber</name>
    <dbReference type="NCBI Taxonomy" id="3659"/>
    <lineage>
        <taxon>Eukaryota</taxon>
        <taxon>Viridiplantae</taxon>
        <taxon>Streptophyta</taxon>
        <taxon>Embryophyta</taxon>
        <taxon>Tracheophyta</taxon>
        <taxon>Spermatophyta</taxon>
        <taxon>Magnoliopsida</taxon>
        <taxon>eudicotyledons</taxon>
        <taxon>Gunneridae</taxon>
        <taxon>Pentapetalae</taxon>
        <taxon>rosids</taxon>
        <taxon>fabids</taxon>
        <taxon>Cucurbitales</taxon>
        <taxon>Cucurbitaceae</taxon>
        <taxon>Benincaseae</taxon>
        <taxon>Cucumis</taxon>
    </lineage>
</organism>
<comment type="pathway">
    <text evidence="7">Plant hormone biosynthesis; gibberellin biosynthesis.</text>
</comment>
<dbReference type="GO" id="GO:0046872">
    <property type="term" value="F:metal ion binding"/>
    <property type="evidence" value="ECO:0007669"/>
    <property type="project" value="UniProtKB-KW"/>
</dbReference>
<dbReference type="InterPro" id="IPR050231">
    <property type="entry name" value="Iron_ascorbate_oxido_reductase"/>
</dbReference>
<comment type="pathway">
    <text evidence="2">Hormone biosynthesis.</text>
</comment>
<evidence type="ECO:0000256" key="2">
    <source>
        <dbReference type="ARBA" id="ARBA00004972"/>
    </source>
</evidence>
<keyword evidence="3 10" id="KW-0479">Metal-binding</keyword>
<protein>
    <recommendedName>
        <fullName evidence="9">gibberellin 3beta-dioxygenase</fullName>
        <ecNumber evidence="9">1.14.11.15</ecNumber>
    </recommendedName>
</protein>
<dbReference type="InterPro" id="IPR044861">
    <property type="entry name" value="IPNS-like_FE2OG_OXY"/>
</dbReference>
<dbReference type="SUPFAM" id="SSF51197">
    <property type="entry name" value="Clavaminate synthase-like"/>
    <property type="match status" value="1"/>
</dbReference>
<keyword evidence="6 10" id="KW-0408">Iron</keyword>
<dbReference type="GO" id="GO:0016707">
    <property type="term" value="F:gibberellin 3-beta-dioxygenase activity"/>
    <property type="evidence" value="ECO:0000318"/>
    <property type="project" value="GO_Central"/>
</dbReference>
<dbReference type="EMBL" id="CM002928">
    <property type="protein sequence ID" value="KGN45322.1"/>
    <property type="molecule type" value="Genomic_DNA"/>
</dbReference>
<dbReference type="STRING" id="3659.A0A0A0KAA7"/>
<evidence type="ECO:0000256" key="6">
    <source>
        <dbReference type="ARBA" id="ARBA00023004"/>
    </source>
</evidence>
<comment type="similarity">
    <text evidence="8">Belongs to the iron/ascorbate-dependent oxidoreductase family. GA3OX subfamily.</text>
</comment>
<dbReference type="InterPro" id="IPR027443">
    <property type="entry name" value="IPNS-like_sf"/>
</dbReference>
<dbReference type="Gene3D" id="2.60.120.330">
    <property type="entry name" value="B-lactam Antibiotic, Isopenicillin N Synthase, Chain"/>
    <property type="match status" value="1"/>
</dbReference>
<dbReference type="KEGG" id="csv:101219623"/>
<keyword evidence="5 10" id="KW-0560">Oxidoreductase</keyword>
<reference evidence="12 13" key="1">
    <citation type="journal article" date="2009" name="Nat. Genet.">
        <title>The genome of the cucumber, Cucumis sativus L.</title>
        <authorList>
            <person name="Huang S."/>
            <person name="Li R."/>
            <person name="Zhang Z."/>
            <person name="Li L."/>
            <person name="Gu X."/>
            <person name="Fan W."/>
            <person name="Lucas W.J."/>
            <person name="Wang X."/>
            <person name="Xie B."/>
            <person name="Ni P."/>
            <person name="Ren Y."/>
            <person name="Zhu H."/>
            <person name="Li J."/>
            <person name="Lin K."/>
            <person name="Jin W."/>
            <person name="Fei Z."/>
            <person name="Li G."/>
            <person name="Staub J."/>
            <person name="Kilian A."/>
            <person name="van der Vossen E.A."/>
            <person name="Wu Y."/>
            <person name="Guo J."/>
            <person name="He J."/>
            <person name="Jia Z."/>
            <person name="Ren Y."/>
            <person name="Tian G."/>
            <person name="Lu Y."/>
            <person name="Ruan J."/>
            <person name="Qian W."/>
            <person name="Wang M."/>
            <person name="Huang Q."/>
            <person name="Li B."/>
            <person name="Xuan Z."/>
            <person name="Cao J."/>
            <person name="Asan"/>
            <person name="Wu Z."/>
            <person name="Zhang J."/>
            <person name="Cai Q."/>
            <person name="Bai Y."/>
            <person name="Zhao B."/>
            <person name="Han Y."/>
            <person name="Li Y."/>
            <person name="Li X."/>
            <person name="Wang S."/>
            <person name="Shi Q."/>
            <person name="Liu S."/>
            <person name="Cho W.K."/>
            <person name="Kim J.Y."/>
            <person name="Xu Y."/>
            <person name="Heller-Uszynska K."/>
            <person name="Miao H."/>
            <person name="Cheng Z."/>
            <person name="Zhang S."/>
            <person name="Wu J."/>
            <person name="Yang Y."/>
            <person name="Kang H."/>
            <person name="Li M."/>
            <person name="Liang H."/>
            <person name="Ren X."/>
            <person name="Shi Z."/>
            <person name="Wen M."/>
            <person name="Jian M."/>
            <person name="Yang H."/>
            <person name="Zhang G."/>
            <person name="Yang Z."/>
            <person name="Chen R."/>
            <person name="Liu S."/>
            <person name="Li J."/>
            <person name="Ma L."/>
            <person name="Liu H."/>
            <person name="Zhou Y."/>
            <person name="Zhao J."/>
            <person name="Fang X."/>
            <person name="Li G."/>
            <person name="Fang L."/>
            <person name="Li Y."/>
            <person name="Liu D."/>
            <person name="Zheng H."/>
            <person name="Zhang Y."/>
            <person name="Qin N."/>
            <person name="Li Z."/>
            <person name="Yang G."/>
            <person name="Yang S."/>
            <person name="Bolund L."/>
            <person name="Kristiansen K."/>
            <person name="Zheng H."/>
            <person name="Li S."/>
            <person name="Zhang X."/>
            <person name="Yang H."/>
            <person name="Wang J."/>
            <person name="Sun R."/>
            <person name="Zhang B."/>
            <person name="Jiang S."/>
            <person name="Wang J."/>
            <person name="Du Y."/>
            <person name="Li S."/>
        </authorList>
    </citation>
    <scope>NUCLEOTIDE SEQUENCE [LARGE SCALE GENOMIC DNA]</scope>
    <source>
        <strain evidence="13">cv. 9930</strain>
    </source>
</reference>
<dbReference type="GO" id="GO:0009416">
    <property type="term" value="P:response to light stimulus"/>
    <property type="evidence" value="ECO:0000318"/>
    <property type="project" value="GO_Central"/>
</dbReference>
<dbReference type="PANTHER" id="PTHR47990">
    <property type="entry name" value="2-OXOGLUTARATE (2OG) AND FE(II)-DEPENDENT OXYGENASE SUPERFAMILY PROTEIN-RELATED"/>
    <property type="match status" value="1"/>
</dbReference>
<name>A0A0A0KAA7_CUCSA</name>
<evidence type="ECO:0000313" key="13">
    <source>
        <dbReference type="Proteomes" id="UP000029981"/>
    </source>
</evidence>
<dbReference type="InterPro" id="IPR005123">
    <property type="entry name" value="Oxoglu/Fe-dep_dioxygenase_dom"/>
</dbReference>
<evidence type="ECO:0000256" key="10">
    <source>
        <dbReference type="RuleBase" id="RU003682"/>
    </source>
</evidence>
<dbReference type="GO" id="GO:0009686">
    <property type="term" value="P:gibberellin biosynthetic process"/>
    <property type="evidence" value="ECO:0000318"/>
    <property type="project" value="GO_Central"/>
</dbReference>
<evidence type="ECO:0000256" key="8">
    <source>
        <dbReference type="ARBA" id="ARBA00061560"/>
    </source>
</evidence>
<dbReference type="Gramene" id="KGN45322">
    <property type="protein sequence ID" value="KGN45322"/>
    <property type="gene ID" value="Csa_7G435470"/>
</dbReference>
<comment type="cofactor">
    <cofactor evidence="1">
        <name>L-ascorbate</name>
        <dbReference type="ChEBI" id="CHEBI:38290"/>
    </cofactor>
</comment>
<feature type="domain" description="Fe2OG dioxygenase" evidence="11">
    <location>
        <begin position="211"/>
        <end position="312"/>
    </location>
</feature>
<evidence type="ECO:0000256" key="4">
    <source>
        <dbReference type="ARBA" id="ARBA00022964"/>
    </source>
</evidence>
<dbReference type="Pfam" id="PF03171">
    <property type="entry name" value="2OG-FeII_Oxy"/>
    <property type="match status" value="1"/>
</dbReference>
<reference evidence="12 13" key="3">
    <citation type="journal article" date="2010" name="BMC Genomics">
        <title>Transcriptome sequencing and comparative analysis of cucumber flowers with different sex types.</title>
        <authorList>
            <person name="Guo S."/>
            <person name="Zheng Y."/>
            <person name="Joung J.G."/>
            <person name="Liu S."/>
            <person name="Zhang Z."/>
            <person name="Crasta O.R."/>
            <person name="Sobral B.W."/>
            <person name="Xu Y."/>
            <person name="Huang S."/>
            <person name="Fei Z."/>
        </authorList>
    </citation>
    <scope>NUCLEOTIDE SEQUENCE [LARGE SCALE GENOMIC DNA]</scope>
    <source>
        <strain evidence="13">cv. 9930</strain>
    </source>
</reference>
<evidence type="ECO:0000256" key="5">
    <source>
        <dbReference type="ARBA" id="ARBA00023002"/>
    </source>
</evidence>
<dbReference type="FunFam" id="2.60.120.330:FF:000013">
    <property type="entry name" value="Gibberellin 3-beta-dioxygenase 1"/>
    <property type="match status" value="1"/>
</dbReference>
<proteinExistence type="inferred from homology"/>
<evidence type="ECO:0000256" key="7">
    <source>
        <dbReference type="ARBA" id="ARBA00037909"/>
    </source>
</evidence>
<reference evidence="12 13" key="2">
    <citation type="journal article" date="2009" name="PLoS ONE">
        <title>An integrated genetic and cytogenetic map of the cucumber genome.</title>
        <authorList>
            <person name="Ren Y."/>
            <person name="Zhang Z."/>
            <person name="Liu J."/>
            <person name="Staub J.E."/>
            <person name="Han Y."/>
            <person name="Cheng Z."/>
            <person name="Li X."/>
            <person name="Lu J."/>
            <person name="Miao H."/>
            <person name="Kang H."/>
            <person name="Xie B."/>
            <person name="Gu X."/>
            <person name="Wang X."/>
            <person name="Du Y."/>
            <person name="Jin W."/>
            <person name="Huang S."/>
        </authorList>
    </citation>
    <scope>NUCLEOTIDE SEQUENCE [LARGE SCALE GENOMIC DNA]</scope>
    <source>
        <strain evidence="13">cv. 9930</strain>
    </source>
</reference>
<dbReference type="OMA" id="WGGPAGE"/>
<dbReference type="PROSITE" id="PS51471">
    <property type="entry name" value="FE2OG_OXY"/>
    <property type="match status" value="1"/>
</dbReference>
<evidence type="ECO:0000256" key="3">
    <source>
        <dbReference type="ARBA" id="ARBA00022723"/>
    </source>
</evidence>
<sequence>MATIPKMIEAYKTDPVHALTNKNLDSFEQIPDSHDWVQPNSFPSFTDQSNISDLSSDTDSVPLIDLSLPNAPKLIGNALRTWGVFQAINHGVPISVLNSMESLLNDLFDLPTPQKLKAARSRDGVNGYGRFRISTFFPKSMWSEGFTVSGSPLEHFQILWPHDCTKYCDIIEEYDREMKGLCGRVVWLALGELGITREDVNWAGPNGDFPTSSGVMNLNSYPVCPDPDRAMGIGVHTDSCFLTLLYQNNASGLQVLREGKRWVTVDPVPGALVVQVADLLQILTNGLYSSPFHQAVVNRDRKRLSVAYFFGPPVHAEISPIKKLVNPTQPLLYPTVTWAEYLCKKAELFNDTLPSIRLSTPPTESSDVNDHSQVKIKEKIQIFPILANCININVTKAN</sequence>